<dbReference type="GO" id="GO:0030288">
    <property type="term" value="C:outer membrane-bounded periplasmic space"/>
    <property type="evidence" value="ECO:0007669"/>
    <property type="project" value="TreeGrafter"/>
</dbReference>
<keyword evidence="4" id="KW-1185">Reference proteome</keyword>
<evidence type="ECO:0000256" key="1">
    <source>
        <dbReference type="SAM" id="SignalP"/>
    </source>
</evidence>
<feature type="chain" id="PRO_5038997005" evidence="1">
    <location>
        <begin position="20"/>
        <end position="392"/>
    </location>
</feature>
<evidence type="ECO:0000313" key="4">
    <source>
        <dbReference type="Proteomes" id="UP000656804"/>
    </source>
</evidence>
<accession>A0A930Y7B0</accession>
<dbReference type="PANTHER" id="PTHR30032:SF4">
    <property type="entry name" value="AMIDASE ENHANCER"/>
    <property type="match status" value="1"/>
</dbReference>
<feature type="domain" description="Sporulation stage II protein D amidase enhancer LytB N-terminal" evidence="2">
    <location>
        <begin position="196"/>
        <end position="279"/>
    </location>
</feature>
<dbReference type="EMBL" id="JADIVZ010000003">
    <property type="protein sequence ID" value="MBF4161811.1"/>
    <property type="molecule type" value="Genomic_DNA"/>
</dbReference>
<dbReference type="Proteomes" id="UP000656804">
    <property type="component" value="Unassembled WGS sequence"/>
</dbReference>
<gene>
    <name evidence="3" type="ORF">ISG29_08910</name>
</gene>
<organism evidence="3 4">
    <name type="scientific">Nocardioides acrostichi</name>
    <dbReference type="NCBI Taxonomy" id="2784339"/>
    <lineage>
        <taxon>Bacteria</taxon>
        <taxon>Bacillati</taxon>
        <taxon>Actinomycetota</taxon>
        <taxon>Actinomycetes</taxon>
        <taxon>Propionibacteriales</taxon>
        <taxon>Nocardioidaceae</taxon>
        <taxon>Nocardioides</taxon>
    </lineage>
</organism>
<protein>
    <submittedName>
        <fullName evidence="3">SpoIID/LytB domain-containing protein</fullName>
    </submittedName>
</protein>
<sequence>MRSLFAVSLTALVALTVGAAPAQARRAAAIDVPSDAVLTVTGHGFGHGHGMSQYGAEGAARQGLTAQQIVAFYYPGTDAGTRGGRISVGLSGTGRRDLVVRPRSGLRVRDVATGETTELPADGVSRYRVRVRDDGARVARLPAGAPAKGGWEPVVDLAGSGELDARNRPVSMVTPSGDRAYRGRLRLVATGSAPVVVNRLRLEDYLRGVVPREMPASWSPAAVQAQAIAARTYAAYERAHPVSPDYQVCDTTSCQVYGGVGSENPLSDDAVAATARQVVLADGAAAFTQFGSSSGGYTSAGSVPYLVAQADPYDGWSGNGYHDWTRQVTDDRIESQWPALGDLERIVVLDTEGGRRVRSLRLVGSDATVTLTGDAARSGLGLPSTWFRFSVR</sequence>
<dbReference type="AlphaFoldDB" id="A0A930Y7B0"/>
<dbReference type="InterPro" id="IPR013693">
    <property type="entry name" value="SpoIID/LytB_N"/>
</dbReference>
<comment type="caution">
    <text evidence="3">The sequence shown here is derived from an EMBL/GenBank/DDBJ whole genome shotgun (WGS) entry which is preliminary data.</text>
</comment>
<dbReference type="PANTHER" id="PTHR30032">
    <property type="entry name" value="N-ACETYLMURAMOYL-L-ALANINE AMIDASE-RELATED"/>
    <property type="match status" value="1"/>
</dbReference>
<feature type="signal peptide" evidence="1">
    <location>
        <begin position="1"/>
        <end position="19"/>
    </location>
</feature>
<dbReference type="Pfam" id="PF08486">
    <property type="entry name" value="SpoIID"/>
    <property type="match status" value="1"/>
</dbReference>
<proteinExistence type="predicted"/>
<dbReference type="InterPro" id="IPR013486">
    <property type="entry name" value="SpoIID/LytB"/>
</dbReference>
<keyword evidence="1" id="KW-0732">Signal</keyword>
<evidence type="ECO:0000259" key="2">
    <source>
        <dbReference type="Pfam" id="PF08486"/>
    </source>
</evidence>
<dbReference type="NCBIfam" id="TIGR02669">
    <property type="entry name" value="SpoIID_LytB"/>
    <property type="match status" value="1"/>
</dbReference>
<dbReference type="InterPro" id="IPR051922">
    <property type="entry name" value="Bact_Sporulation_Assoc"/>
</dbReference>
<dbReference type="GO" id="GO:0030435">
    <property type="term" value="P:sporulation resulting in formation of a cellular spore"/>
    <property type="evidence" value="ECO:0007669"/>
    <property type="project" value="InterPro"/>
</dbReference>
<name>A0A930Y7B0_9ACTN</name>
<evidence type="ECO:0000313" key="3">
    <source>
        <dbReference type="EMBL" id="MBF4161811.1"/>
    </source>
</evidence>
<reference evidence="3" key="1">
    <citation type="submission" date="2020-11" db="EMBL/GenBank/DDBJ databases">
        <title>Nocardioides sp. CBS4Y-1, whole genome shotgun sequence.</title>
        <authorList>
            <person name="Tuo L."/>
        </authorList>
    </citation>
    <scope>NUCLEOTIDE SEQUENCE</scope>
    <source>
        <strain evidence="3">CBS4Y-1</strain>
    </source>
</reference>